<gene>
    <name evidence="1" type="ORF">F1609_26560</name>
</gene>
<dbReference type="RefSeq" id="WP_167079701.1">
    <property type="nucleotide sequence ID" value="NZ_VVIW01000022.1"/>
</dbReference>
<proteinExistence type="predicted"/>
<evidence type="ECO:0000313" key="2">
    <source>
        <dbReference type="Proteomes" id="UP000819052"/>
    </source>
</evidence>
<reference evidence="1 2" key="1">
    <citation type="submission" date="2019-09" db="EMBL/GenBank/DDBJ databases">
        <title>Taxonomy of Antarctic Massilia spp.: description of Massilia rubra sp. nov., Massilia aquatica sp. nov., Massilia mucilaginosa sp. nov., Massilia frigida sp. nov. isolated from streams, lakes and regoliths.</title>
        <authorList>
            <person name="Holochova P."/>
            <person name="Sedlacek I."/>
            <person name="Kralova S."/>
            <person name="Maslanova I."/>
            <person name="Busse H.-J."/>
            <person name="Stankova E."/>
            <person name="Vrbovska V."/>
            <person name="Kovarovic V."/>
            <person name="Bartak M."/>
            <person name="Svec P."/>
            <person name="Pantucek R."/>
        </authorList>
    </citation>
    <scope>NUCLEOTIDE SEQUENCE [LARGE SCALE GENOMIC DNA]</scope>
    <source>
        <strain evidence="1 2">CCM 8693</strain>
    </source>
</reference>
<dbReference type="EMBL" id="VVIW01000022">
    <property type="protein sequence ID" value="NHZ43700.1"/>
    <property type="molecule type" value="Genomic_DNA"/>
</dbReference>
<comment type="caution">
    <text evidence="1">The sequence shown here is derived from an EMBL/GenBank/DDBJ whole genome shotgun (WGS) entry which is preliminary data.</text>
</comment>
<sequence>MAPFQIVPQPVHGARKKHARRVLYCHPECFSLVALPHASLLQRAIAAAVVAFLTPDKVSLTLKNIE</sequence>
<name>A0ABX0M951_9BURK</name>
<accession>A0ABX0M951</accession>
<organism evidence="1 2">
    <name type="scientific">Massilia aquatica</name>
    <dbReference type="NCBI Taxonomy" id="2609000"/>
    <lineage>
        <taxon>Bacteria</taxon>
        <taxon>Pseudomonadati</taxon>
        <taxon>Pseudomonadota</taxon>
        <taxon>Betaproteobacteria</taxon>
        <taxon>Burkholderiales</taxon>
        <taxon>Oxalobacteraceae</taxon>
        <taxon>Telluria group</taxon>
        <taxon>Massilia</taxon>
    </lineage>
</organism>
<keyword evidence="2" id="KW-1185">Reference proteome</keyword>
<protein>
    <submittedName>
        <fullName evidence="1">Uncharacterized protein</fullName>
    </submittedName>
</protein>
<evidence type="ECO:0000313" key="1">
    <source>
        <dbReference type="EMBL" id="NHZ43700.1"/>
    </source>
</evidence>
<dbReference type="Proteomes" id="UP000819052">
    <property type="component" value="Unassembled WGS sequence"/>
</dbReference>